<dbReference type="PANTHER" id="PTHR42810:SF6">
    <property type="entry name" value="PURINE PERMEASE YBBY-RELATED"/>
    <property type="match status" value="1"/>
</dbReference>
<evidence type="ECO:0000256" key="7">
    <source>
        <dbReference type="SAM" id="Phobius"/>
    </source>
</evidence>
<name>A0ABT9Z0W4_9BACI</name>
<protein>
    <submittedName>
        <fullName evidence="8">Xanthine/uracil permease</fullName>
    </submittedName>
</protein>
<accession>A0ABT9Z0W4</accession>
<evidence type="ECO:0000256" key="1">
    <source>
        <dbReference type="ARBA" id="ARBA00004141"/>
    </source>
</evidence>
<feature type="transmembrane region" description="Helical" evidence="7">
    <location>
        <begin position="397"/>
        <end position="415"/>
    </location>
</feature>
<dbReference type="Proteomes" id="UP001232245">
    <property type="component" value="Unassembled WGS sequence"/>
</dbReference>
<proteinExistence type="inferred from homology"/>
<keyword evidence="6 7" id="KW-0472">Membrane</keyword>
<keyword evidence="3" id="KW-0813">Transport</keyword>
<sequence length="426" mass="46120">MSKSMITATFGSIQWLFFIFANVVVVPISIGAAFDIPAYEVATIQRSSFIFTGIACILQGVWGHRYPIMEGPSGVIWGLVLNLCFSASSLGMSLEEIGGGIATGMILAGIFTMILAIFNLFPLINKILTPTVMSVYLFLLTFQLVFTFFTGMLKINDNGKLDLPISLFSIVIVIFVCLLNILGKKAISNFSILIGMIVGWIGYDLLFPENIAMASKASSLTLFPFGQPNLQVSIILITFLGCLVNLSNTRTTVEATSKILNETASSHQYKSSYLLTGLYAALAPVFGLISYSPYASSIGFLESTKMVNKRPFLVGGGLMVLLGIIPALGSLLATLPITVGNAVLFVAYLQLFGTSIKSLNGYQFSSKTIYRLAIPILVGVSIMTLDSEVFTSLPIYLQPLFGNGFIVGVLLSVFIEKLIKWDKVVD</sequence>
<evidence type="ECO:0000256" key="5">
    <source>
        <dbReference type="ARBA" id="ARBA00022989"/>
    </source>
</evidence>
<feature type="transmembrane region" description="Helical" evidence="7">
    <location>
        <begin position="46"/>
        <end position="62"/>
    </location>
</feature>
<feature type="transmembrane region" description="Helical" evidence="7">
    <location>
        <begin position="312"/>
        <end position="333"/>
    </location>
</feature>
<reference evidence="8 9" key="1">
    <citation type="submission" date="2023-07" db="EMBL/GenBank/DDBJ databases">
        <title>Genomic Encyclopedia of Type Strains, Phase IV (KMG-IV): sequencing the most valuable type-strain genomes for metagenomic binning, comparative biology and taxonomic classification.</title>
        <authorList>
            <person name="Goeker M."/>
        </authorList>
    </citation>
    <scope>NUCLEOTIDE SEQUENCE [LARGE SCALE GENOMIC DNA]</scope>
    <source>
        <strain evidence="8 9">DSM 17723</strain>
    </source>
</reference>
<dbReference type="NCBIfam" id="NF037981">
    <property type="entry name" value="NCS2_1"/>
    <property type="match status" value="1"/>
</dbReference>
<dbReference type="NCBIfam" id="NF008502">
    <property type="entry name" value="PRK11412.1"/>
    <property type="match status" value="1"/>
</dbReference>
<evidence type="ECO:0000313" key="9">
    <source>
        <dbReference type="Proteomes" id="UP001232245"/>
    </source>
</evidence>
<feature type="transmembrane region" description="Helical" evidence="7">
    <location>
        <begin position="187"/>
        <end position="207"/>
    </location>
</feature>
<evidence type="ECO:0000313" key="8">
    <source>
        <dbReference type="EMBL" id="MDQ0225619.1"/>
    </source>
</evidence>
<keyword evidence="9" id="KW-1185">Reference proteome</keyword>
<feature type="transmembrane region" description="Helical" evidence="7">
    <location>
        <begin position="127"/>
        <end position="149"/>
    </location>
</feature>
<keyword evidence="5 7" id="KW-1133">Transmembrane helix</keyword>
<feature type="transmembrane region" description="Helical" evidence="7">
    <location>
        <begin position="12"/>
        <end position="34"/>
    </location>
</feature>
<dbReference type="RefSeq" id="WP_095299507.1">
    <property type="nucleotide sequence ID" value="NZ_JAUSTZ010000003.1"/>
</dbReference>
<organism evidence="8 9">
    <name type="scientific">Metabacillus niabensis</name>
    <dbReference type="NCBI Taxonomy" id="324854"/>
    <lineage>
        <taxon>Bacteria</taxon>
        <taxon>Bacillati</taxon>
        <taxon>Bacillota</taxon>
        <taxon>Bacilli</taxon>
        <taxon>Bacillales</taxon>
        <taxon>Bacillaceae</taxon>
        <taxon>Metabacillus</taxon>
    </lineage>
</organism>
<evidence type="ECO:0000256" key="4">
    <source>
        <dbReference type="ARBA" id="ARBA00022692"/>
    </source>
</evidence>
<feature type="transmembrane region" description="Helical" evidence="7">
    <location>
        <begin position="74"/>
        <end position="94"/>
    </location>
</feature>
<evidence type="ECO:0000256" key="3">
    <source>
        <dbReference type="ARBA" id="ARBA00022448"/>
    </source>
</evidence>
<dbReference type="InterPro" id="IPR006043">
    <property type="entry name" value="NCS2"/>
</dbReference>
<evidence type="ECO:0000256" key="6">
    <source>
        <dbReference type="ARBA" id="ARBA00023136"/>
    </source>
</evidence>
<feature type="transmembrane region" description="Helical" evidence="7">
    <location>
        <begin position="339"/>
        <end position="356"/>
    </location>
</feature>
<feature type="transmembrane region" description="Helical" evidence="7">
    <location>
        <begin position="273"/>
        <end position="291"/>
    </location>
</feature>
<comment type="similarity">
    <text evidence="2">Belongs to the nucleobase:cation symporter-2 (NCS2) (TC 2.A.40) family.</text>
</comment>
<feature type="transmembrane region" description="Helical" evidence="7">
    <location>
        <begin position="161"/>
        <end position="181"/>
    </location>
</feature>
<dbReference type="PANTHER" id="PTHR42810">
    <property type="entry name" value="PURINE PERMEASE C1399.01C-RELATED"/>
    <property type="match status" value="1"/>
</dbReference>
<keyword evidence="4 7" id="KW-0812">Transmembrane</keyword>
<feature type="transmembrane region" description="Helical" evidence="7">
    <location>
        <begin position="228"/>
        <end position="246"/>
    </location>
</feature>
<feature type="transmembrane region" description="Helical" evidence="7">
    <location>
        <begin position="101"/>
        <end position="121"/>
    </location>
</feature>
<dbReference type="EMBL" id="JAUSTZ010000003">
    <property type="protein sequence ID" value="MDQ0225619.1"/>
    <property type="molecule type" value="Genomic_DNA"/>
</dbReference>
<evidence type="ECO:0000256" key="2">
    <source>
        <dbReference type="ARBA" id="ARBA00008821"/>
    </source>
</evidence>
<comment type="caution">
    <text evidence="8">The sequence shown here is derived from an EMBL/GenBank/DDBJ whole genome shotgun (WGS) entry which is preliminary data.</text>
</comment>
<gene>
    <name evidence="8" type="ORF">J2S02_001963</name>
</gene>
<comment type="subcellular location">
    <subcellularLocation>
        <location evidence="1">Membrane</location>
        <topology evidence="1">Multi-pass membrane protein</topology>
    </subcellularLocation>
</comment>
<dbReference type="Pfam" id="PF00860">
    <property type="entry name" value="Xan_ur_permease"/>
    <property type="match status" value="1"/>
</dbReference>